<comment type="caution">
    <text evidence="1">The sequence shown here is derived from an EMBL/GenBank/DDBJ whole genome shotgun (WGS) entry which is preliminary data.</text>
</comment>
<organism evidence="1 2">
    <name type="scientific">Tenggerimyces flavus</name>
    <dbReference type="NCBI Taxonomy" id="1708749"/>
    <lineage>
        <taxon>Bacteria</taxon>
        <taxon>Bacillati</taxon>
        <taxon>Actinomycetota</taxon>
        <taxon>Actinomycetes</taxon>
        <taxon>Propionibacteriales</taxon>
        <taxon>Nocardioidaceae</taxon>
        <taxon>Tenggerimyces</taxon>
    </lineage>
</organism>
<sequence length="104" mass="11735">MQRTPAEVRAELLPEDRPAFDAEWSHALDVARERLDLTELDDVLERWRRLAWLVNGDPDGFRDRMARAEAIQAAAAAGEPWESVKSRFGLVPAPTADEILARRG</sequence>
<name>A0ABV7Y6B5_9ACTN</name>
<dbReference type="RefSeq" id="WP_205122058.1">
    <property type="nucleotide sequence ID" value="NZ_JAFBCM010000001.1"/>
</dbReference>
<accession>A0ABV7Y6B5</accession>
<evidence type="ECO:0000313" key="1">
    <source>
        <dbReference type="EMBL" id="MFC3759564.1"/>
    </source>
</evidence>
<dbReference type="EMBL" id="JBHRZH010000001">
    <property type="protein sequence ID" value="MFC3759564.1"/>
    <property type="molecule type" value="Genomic_DNA"/>
</dbReference>
<dbReference type="Proteomes" id="UP001595699">
    <property type="component" value="Unassembled WGS sequence"/>
</dbReference>
<proteinExistence type="predicted"/>
<dbReference type="Pfam" id="PF19760">
    <property type="entry name" value="DUF6247"/>
    <property type="match status" value="1"/>
</dbReference>
<dbReference type="InterPro" id="IPR046214">
    <property type="entry name" value="DUF6247"/>
</dbReference>
<keyword evidence="2" id="KW-1185">Reference proteome</keyword>
<gene>
    <name evidence="1" type="ORF">ACFOUW_01815</name>
</gene>
<protein>
    <submittedName>
        <fullName evidence="1">DUF6247 family protein</fullName>
    </submittedName>
</protein>
<reference evidence="2" key="1">
    <citation type="journal article" date="2019" name="Int. J. Syst. Evol. Microbiol.">
        <title>The Global Catalogue of Microorganisms (GCM) 10K type strain sequencing project: providing services to taxonomists for standard genome sequencing and annotation.</title>
        <authorList>
            <consortium name="The Broad Institute Genomics Platform"/>
            <consortium name="The Broad Institute Genome Sequencing Center for Infectious Disease"/>
            <person name="Wu L."/>
            <person name="Ma J."/>
        </authorList>
    </citation>
    <scope>NUCLEOTIDE SEQUENCE [LARGE SCALE GENOMIC DNA]</scope>
    <source>
        <strain evidence="2">CGMCC 4.7241</strain>
    </source>
</reference>
<evidence type="ECO:0000313" key="2">
    <source>
        <dbReference type="Proteomes" id="UP001595699"/>
    </source>
</evidence>